<dbReference type="KEGG" id="vg:956069"/>
<sequence length="81" mass="8451">MLVTGNGTFPLAQGANWSASALYTDALGGATVQLQVNGVDLVDGALADNTQYVVTHGKRAVVEVVVTGYTADFNIWTYDAS</sequence>
<dbReference type="GeneID" id="956069"/>
<dbReference type="EMBL" id="AY095314">
    <property type="protein sequence ID" value="AAM28392.1"/>
    <property type="molecule type" value="Genomic_DNA"/>
</dbReference>
<proteinExistence type="predicted"/>
<dbReference type="Proteomes" id="UP000001794">
    <property type="component" value="Segment"/>
</dbReference>
<protein>
    <submittedName>
        <fullName evidence="1">Uncharacterized protein</fullName>
    </submittedName>
</protein>
<dbReference type="RefSeq" id="NP_640328.1">
    <property type="nucleotide sequence ID" value="NC_003907.2"/>
</dbReference>
<accession>Q8LT37</accession>
<name>Q8LT37_9CAUD</name>
<evidence type="ECO:0000313" key="1">
    <source>
        <dbReference type="EMBL" id="AAM28392.1"/>
    </source>
</evidence>
<reference evidence="1 2" key="1">
    <citation type="journal article" date="2003" name="Virology">
        <title>The complete sequence of marine bacteriophage VpV262 infecting vibrio parahaemolyticus indicates that an ancestral component of a T7 viral supergroup is widespread in the marine environment.</title>
        <authorList>
            <person name="Hardies S.C."/>
            <person name="Comeau A.M."/>
            <person name="Serwer P."/>
            <person name="Suttle C.A."/>
        </authorList>
    </citation>
    <scope>NUCLEOTIDE SEQUENCE</scope>
</reference>
<keyword evidence="2" id="KW-1185">Reference proteome</keyword>
<evidence type="ECO:0000313" key="2">
    <source>
        <dbReference type="Proteomes" id="UP000001794"/>
    </source>
</evidence>
<organism evidence="1 2">
    <name type="scientific">Vibrio phage VpV262</name>
    <dbReference type="NCBI Taxonomy" id="2907796"/>
    <lineage>
        <taxon>Viruses</taxon>
        <taxon>Duplodnaviria</taxon>
        <taxon>Heunggongvirae</taxon>
        <taxon>Uroviricota</taxon>
        <taxon>Caudoviricetes</taxon>
        <taxon>Zobellviridae</taxon>
        <taxon>Vipivirus</taxon>
        <taxon>Vipivirus canadense</taxon>
    </lineage>
</organism>